<dbReference type="EMBL" id="CP151512">
    <property type="protein sequence ID" value="WZN65463.1"/>
    <property type="molecule type" value="Genomic_DNA"/>
</dbReference>
<feature type="binding site" evidence="3">
    <location>
        <begin position="28"/>
        <end position="35"/>
    </location>
    <ligand>
        <name>substrate</name>
    </ligand>
</feature>
<dbReference type="InterPro" id="IPR050275">
    <property type="entry name" value="PGM_Phosphatase"/>
</dbReference>
<feature type="binding site" evidence="3">
    <location>
        <position position="90"/>
    </location>
    <ligand>
        <name>substrate</name>
    </ligand>
</feature>
<dbReference type="SMART" id="SM00855">
    <property type="entry name" value="PGAM"/>
    <property type="match status" value="1"/>
</dbReference>
<evidence type="ECO:0000313" key="4">
    <source>
        <dbReference type="EMBL" id="WZN65463.1"/>
    </source>
</evidence>
<evidence type="ECO:0000256" key="2">
    <source>
        <dbReference type="PIRSR" id="PIRSR613078-1"/>
    </source>
</evidence>
<organism evidence="4 5">
    <name type="scientific">Chloropicon roscoffensis</name>
    <dbReference type="NCBI Taxonomy" id="1461544"/>
    <lineage>
        <taxon>Eukaryota</taxon>
        <taxon>Viridiplantae</taxon>
        <taxon>Chlorophyta</taxon>
        <taxon>Chloropicophyceae</taxon>
        <taxon>Chloropicales</taxon>
        <taxon>Chloropicaceae</taxon>
        <taxon>Chloropicon</taxon>
    </lineage>
</organism>
<dbReference type="PANTHER" id="PTHR48100">
    <property type="entry name" value="BROAD-SPECIFICITY PHOSPHATASE YOR283W-RELATED"/>
    <property type="match status" value="1"/>
</dbReference>
<dbReference type="PANTHER" id="PTHR48100:SF44">
    <property type="entry name" value="PHOSPHATASE C1620.13-RELATED"/>
    <property type="match status" value="1"/>
</dbReference>
<protein>
    <submittedName>
        <fullName evidence="4">Phosphoglycerate mutase</fullName>
    </submittedName>
</protein>
<gene>
    <name evidence="4" type="ORF">HKI87_12g70220</name>
</gene>
<sequence length="245" mass="26647">MSPRIAIVTRPAMAREGATGLTEVLLIRHGETAWNTEGRLQGVIDIPLNDRGKSQAARVAAYLAEREGREIGETTSGRRTEAVFTSDLQRAGATAQEISRRLSAKVVTRKEFREKCLGVIEGMTLEEARVKEPEAYEKWRRGKGCPGAEDKGAVMDRVRSGLADIERNFSGKRVVVVTHGGILNIVHRILTGEKFPGKIPNTSISTITKSVGKGGDWRIESYAVCDHLGEGEFDNKAFGGVGETG</sequence>
<proteinExistence type="inferred from homology"/>
<feature type="active site" description="Proton donor/acceptor" evidence="2">
    <location>
        <position position="114"/>
    </location>
</feature>
<evidence type="ECO:0000256" key="3">
    <source>
        <dbReference type="PIRSR" id="PIRSR613078-2"/>
    </source>
</evidence>
<feature type="binding site" evidence="3">
    <location>
        <begin position="140"/>
        <end position="141"/>
    </location>
    <ligand>
        <name>substrate</name>
    </ligand>
</feature>
<dbReference type="Gene3D" id="3.40.50.1240">
    <property type="entry name" value="Phosphoglycerate mutase-like"/>
    <property type="match status" value="1"/>
</dbReference>
<accession>A0AAX4PHA4</accession>
<dbReference type="SUPFAM" id="SSF53254">
    <property type="entry name" value="Phosphoglycerate mutase-like"/>
    <property type="match status" value="1"/>
</dbReference>
<dbReference type="InterPro" id="IPR013078">
    <property type="entry name" value="His_Pase_superF_clade-1"/>
</dbReference>
<keyword evidence="5" id="KW-1185">Reference proteome</keyword>
<comment type="similarity">
    <text evidence="1">Belongs to the phosphoglycerate mutase family.</text>
</comment>
<dbReference type="GO" id="GO:0016791">
    <property type="term" value="F:phosphatase activity"/>
    <property type="evidence" value="ECO:0007669"/>
    <property type="project" value="TreeGrafter"/>
</dbReference>
<dbReference type="PROSITE" id="PS00175">
    <property type="entry name" value="PG_MUTASE"/>
    <property type="match status" value="1"/>
</dbReference>
<evidence type="ECO:0000313" key="5">
    <source>
        <dbReference type="Proteomes" id="UP001472866"/>
    </source>
</evidence>
<name>A0AAX4PHA4_9CHLO</name>
<feature type="active site" description="Tele-phosphohistidine intermediate" evidence="2">
    <location>
        <position position="29"/>
    </location>
</feature>
<reference evidence="4 5" key="1">
    <citation type="submission" date="2024-03" db="EMBL/GenBank/DDBJ databases">
        <title>Complete genome sequence of the green alga Chloropicon roscoffensis RCC1871.</title>
        <authorList>
            <person name="Lemieux C."/>
            <person name="Pombert J.-F."/>
            <person name="Otis C."/>
            <person name="Turmel M."/>
        </authorList>
    </citation>
    <scope>NUCLEOTIDE SEQUENCE [LARGE SCALE GENOMIC DNA]</scope>
    <source>
        <strain evidence="4 5">RCC1871</strain>
    </source>
</reference>
<evidence type="ECO:0000256" key="1">
    <source>
        <dbReference type="ARBA" id="ARBA00038362"/>
    </source>
</evidence>
<dbReference type="Pfam" id="PF00300">
    <property type="entry name" value="His_Phos_1"/>
    <property type="match status" value="1"/>
</dbReference>
<dbReference type="InterPro" id="IPR029033">
    <property type="entry name" value="His_PPase_superfam"/>
</dbReference>
<dbReference type="Proteomes" id="UP001472866">
    <property type="component" value="Chromosome 12"/>
</dbReference>
<dbReference type="GO" id="GO:0005829">
    <property type="term" value="C:cytosol"/>
    <property type="evidence" value="ECO:0007669"/>
    <property type="project" value="TreeGrafter"/>
</dbReference>
<dbReference type="CDD" id="cd07067">
    <property type="entry name" value="HP_PGM_like"/>
    <property type="match status" value="1"/>
</dbReference>
<dbReference type="AlphaFoldDB" id="A0AAX4PHA4"/>
<dbReference type="InterPro" id="IPR001345">
    <property type="entry name" value="PG/BPGM_mutase_AS"/>
</dbReference>